<dbReference type="InterPro" id="IPR000014">
    <property type="entry name" value="PAS"/>
</dbReference>
<evidence type="ECO:0000259" key="7">
    <source>
        <dbReference type="PROSITE" id="PS50110"/>
    </source>
</evidence>
<dbReference type="RefSeq" id="WP_206727569.1">
    <property type="nucleotide sequence ID" value="NZ_CP071090.1"/>
</dbReference>
<dbReference type="NCBIfam" id="TIGR00229">
    <property type="entry name" value="sensory_box"/>
    <property type="match status" value="1"/>
</dbReference>
<dbReference type="Pfam" id="PF02518">
    <property type="entry name" value="HATPase_c"/>
    <property type="match status" value="1"/>
</dbReference>
<dbReference type="CDD" id="cd00156">
    <property type="entry name" value="REC"/>
    <property type="match status" value="1"/>
</dbReference>
<dbReference type="Pfam" id="PF00072">
    <property type="entry name" value="Response_reg"/>
    <property type="match status" value="1"/>
</dbReference>
<dbReference type="Pfam" id="PF00512">
    <property type="entry name" value="HisKA"/>
    <property type="match status" value="1"/>
</dbReference>
<dbReference type="SMART" id="SM00091">
    <property type="entry name" value="PAS"/>
    <property type="match status" value="1"/>
</dbReference>
<dbReference type="PROSITE" id="PS50110">
    <property type="entry name" value="RESPONSE_REGULATORY"/>
    <property type="match status" value="1"/>
</dbReference>
<organism evidence="8 9">
    <name type="scientific">Pyxidicoccus parkwayensis</name>
    <dbReference type="NCBI Taxonomy" id="2813578"/>
    <lineage>
        <taxon>Bacteria</taxon>
        <taxon>Pseudomonadati</taxon>
        <taxon>Myxococcota</taxon>
        <taxon>Myxococcia</taxon>
        <taxon>Myxococcales</taxon>
        <taxon>Cystobacterineae</taxon>
        <taxon>Myxococcaceae</taxon>
        <taxon>Pyxidicoccus</taxon>
    </lineage>
</organism>
<gene>
    <name evidence="8" type="ORF">JY651_14295</name>
</gene>
<name>A0ABX7P698_9BACT</name>
<dbReference type="InterPro" id="IPR005467">
    <property type="entry name" value="His_kinase_dom"/>
</dbReference>
<dbReference type="Pfam" id="PF08448">
    <property type="entry name" value="PAS_4"/>
    <property type="match status" value="1"/>
</dbReference>
<dbReference type="Proteomes" id="UP000662747">
    <property type="component" value="Chromosome"/>
</dbReference>
<dbReference type="SMART" id="SM00448">
    <property type="entry name" value="REC"/>
    <property type="match status" value="1"/>
</dbReference>
<keyword evidence="3 4" id="KW-0597">Phosphoprotein</keyword>
<dbReference type="InterPro" id="IPR003594">
    <property type="entry name" value="HATPase_dom"/>
</dbReference>
<dbReference type="InterPro" id="IPR036097">
    <property type="entry name" value="HisK_dim/P_sf"/>
</dbReference>
<dbReference type="Gene3D" id="3.40.50.2300">
    <property type="match status" value="1"/>
</dbReference>
<dbReference type="SMART" id="SM00388">
    <property type="entry name" value="HisKA"/>
    <property type="match status" value="1"/>
</dbReference>
<dbReference type="PANTHER" id="PTHR43065">
    <property type="entry name" value="SENSOR HISTIDINE KINASE"/>
    <property type="match status" value="1"/>
</dbReference>
<evidence type="ECO:0000256" key="2">
    <source>
        <dbReference type="ARBA" id="ARBA00012438"/>
    </source>
</evidence>
<evidence type="ECO:0000256" key="4">
    <source>
        <dbReference type="PROSITE-ProRule" id="PRU00169"/>
    </source>
</evidence>
<feature type="domain" description="Histidine kinase" evidence="6">
    <location>
        <begin position="198"/>
        <end position="415"/>
    </location>
</feature>
<dbReference type="EC" id="2.7.13.3" evidence="2"/>
<keyword evidence="9" id="KW-1185">Reference proteome</keyword>
<protein>
    <recommendedName>
        <fullName evidence="2">histidine kinase</fullName>
        <ecNumber evidence="2">2.7.13.3</ecNumber>
    </recommendedName>
</protein>
<evidence type="ECO:0000313" key="8">
    <source>
        <dbReference type="EMBL" id="QSQ26019.1"/>
    </source>
</evidence>
<dbReference type="CDD" id="cd00082">
    <property type="entry name" value="HisKA"/>
    <property type="match status" value="1"/>
</dbReference>
<dbReference type="SUPFAM" id="SSF55785">
    <property type="entry name" value="PYP-like sensor domain (PAS domain)"/>
    <property type="match status" value="1"/>
</dbReference>
<dbReference type="Gene3D" id="3.30.565.10">
    <property type="entry name" value="Histidine kinase-like ATPase, C-terminal domain"/>
    <property type="match status" value="1"/>
</dbReference>
<dbReference type="PROSITE" id="PS50109">
    <property type="entry name" value="HIS_KIN"/>
    <property type="match status" value="1"/>
</dbReference>
<dbReference type="InterPro" id="IPR011006">
    <property type="entry name" value="CheY-like_superfamily"/>
</dbReference>
<feature type="coiled-coil region" evidence="5">
    <location>
        <begin position="33"/>
        <end position="63"/>
    </location>
</feature>
<evidence type="ECO:0000256" key="1">
    <source>
        <dbReference type="ARBA" id="ARBA00000085"/>
    </source>
</evidence>
<dbReference type="InterPro" id="IPR003661">
    <property type="entry name" value="HisK_dim/P_dom"/>
</dbReference>
<dbReference type="InterPro" id="IPR035965">
    <property type="entry name" value="PAS-like_dom_sf"/>
</dbReference>
<dbReference type="Gene3D" id="3.30.450.20">
    <property type="entry name" value="PAS domain"/>
    <property type="match status" value="1"/>
</dbReference>
<comment type="catalytic activity">
    <reaction evidence="1">
        <text>ATP + protein L-histidine = ADP + protein N-phospho-L-histidine.</text>
        <dbReference type="EC" id="2.7.13.3"/>
    </reaction>
</comment>
<sequence length="555" mass="61065">MSHFAQMSKAELVRALEQLEPVLVARDALSATVQDLQRHQIELEMQNRALREAQQALEQSHHRYVDLYDFAPVAYLTLDARACIQELNLTAAELLRQERSRLVGRPFVSFLEGADVGRLLQHVRRCLAEGGAGSLELKLRIAGTRADVRLHTAPFPSGAPQGGQVCRVAMVDITELREAQAKLALSERLASLGTLAAGVAHELNNPLAFIAQCLELARLRVGEGAVGGARGEVQDLLVDAAVGTEQLRTIVRDLHTFARAEEDHRERLDVREVLGRSVRMAQGEIRHRARLVRDEAEVSPVLANEGRLGQVFLNLLVNAARAIQEGRADQNEIRVTTRNEGESVVVEVRDTGQGIPPERMARIFDPFFTTRSEGQGLGLGLSISQSLVSRMGGELTVESELGRGSLFRVRLPAAPAEHASPTPLPPRQPLRRPTRRGRILIVDDEPKLALTLGMLLEDAHEVTRCLKARDALELIRAGPLFDAILCDLMMPEMTGEQLFEAVSATQPEQARRMIFMTGGAFTAGGQDFLAHVKNPRLIKPFRVDELEAMLALIVG</sequence>
<dbReference type="Gene3D" id="1.10.287.130">
    <property type="match status" value="1"/>
</dbReference>
<dbReference type="EMBL" id="CP071090">
    <property type="protein sequence ID" value="QSQ26019.1"/>
    <property type="molecule type" value="Genomic_DNA"/>
</dbReference>
<dbReference type="PANTHER" id="PTHR43065:SF50">
    <property type="entry name" value="HISTIDINE KINASE"/>
    <property type="match status" value="1"/>
</dbReference>
<evidence type="ECO:0000256" key="3">
    <source>
        <dbReference type="ARBA" id="ARBA00022553"/>
    </source>
</evidence>
<reference evidence="8 9" key="1">
    <citation type="submission" date="2021-02" db="EMBL/GenBank/DDBJ databases">
        <title>De Novo genome assembly of isolated myxobacteria.</title>
        <authorList>
            <person name="Stevens D.C."/>
        </authorList>
    </citation>
    <scope>NUCLEOTIDE SEQUENCE [LARGE SCALE GENOMIC DNA]</scope>
    <source>
        <strain evidence="9">SCPEA02</strain>
    </source>
</reference>
<dbReference type="SUPFAM" id="SSF52172">
    <property type="entry name" value="CheY-like"/>
    <property type="match status" value="1"/>
</dbReference>
<dbReference type="SUPFAM" id="SSF47384">
    <property type="entry name" value="Homodimeric domain of signal transducing histidine kinase"/>
    <property type="match status" value="1"/>
</dbReference>
<keyword evidence="5" id="KW-0175">Coiled coil</keyword>
<dbReference type="SMART" id="SM00387">
    <property type="entry name" value="HATPase_c"/>
    <property type="match status" value="1"/>
</dbReference>
<evidence type="ECO:0000256" key="5">
    <source>
        <dbReference type="SAM" id="Coils"/>
    </source>
</evidence>
<dbReference type="SUPFAM" id="SSF55874">
    <property type="entry name" value="ATPase domain of HSP90 chaperone/DNA topoisomerase II/histidine kinase"/>
    <property type="match status" value="1"/>
</dbReference>
<dbReference type="InterPro" id="IPR001789">
    <property type="entry name" value="Sig_transdc_resp-reg_receiver"/>
</dbReference>
<feature type="modified residue" description="4-aspartylphosphate" evidence="4">
    <location>
        <position position="487"/>
    </location>
</feature>
<feature type="domain" description="Response regulatory" evidence="7">
    <location>
        <begin position="438"/>
        <end position="554"/>
    </location>
</feature>
<dbReference type="InterPro" id="IPR036890">
    <property type="entry name" value="HATPase_C_sf"/>
</dbReference>
<dbReference type="InterPro" id="IPR013656">
    <property type="entry name" value="PAS_4"/>
</dbReference>
<dbReference type="InterPro" id="IPR004358">
    <property type="entry name" value="Sig_transdc_His_kin-like_C"/>
</dbReference>
<evidence type="ECO:0000259" key="6">
    <source>
        <dbReference type="PROSITE" id="PS50109"/>
    </source>
</evidence>
<evidence type="ECO:0000313" key="9">
    <source>
        <dbReference type="Proteomes" id="UP000662747"/>
    </source>
</evidence>
<proteinExistence type="predicted"/>
<accession>A0ABX7P698</accession>
<dbReference type="PRINTS" id="PR00344">
    <property type="entry name" value="BCTRLSENSOR"/>
</dbReference>